<sequence>MLSLAILLLPQLFQFGTYAFKMASEIEGKGWACVLGSEPRRGPMLILMIIFLLLHSFYVGGGNFIVSLVGWPLVVLISLCTWGPAWGMLSASFIVLVVSALPLLASVSIIDRITR</sequence>
<organism evidence="2 3">
    <name type="scientific">Rhizobium tumorigenes</name>
    <dbReference type="NCBI Taxonomy" id="2041385"/>
    <lineage>
        <taxon>Bacteria</taxon>
        <taxon>Pseudomonadati</taxon>
        <taxon>Pseudomonadota</taxon>
        <taxon>Alphaproteobacteria</taxon>
        <taxon>Hyphomicrobiales</taxon>
        <taxon>Rhizobiaceae</taxon>
        <taxon>Rhizobium/Agrobacterium group</taxon>
        <taxon>Rhizobium</taxon>
    </lineage>
</organism>
<keyword evidence="1" id="KW-0472">Membrane</keyword>
<accession>A0AAF1K847</accession>
<keyword evidence="2" id="KW-0614">Plasmid</keyword>
<dbReference type="RefSeq" id="WP_111222023.1">
    <property type="nucleotide sequence ID" value="NZ_CP117256.1"/>
</dbReference>
<feature type="transmembrane region" description="Helical" evidence="1">
    <location>
        <begin position="68"/>
        <end position="85"/>
    </location>
</feature>
<keyword evidence="3" id="KW-1185">Reference proteome</keyword>
<keyword evidence="1" id="KW-1133">Transmembrane helix</keyword>
<gene>
    <name evidence="2" type="ORF">PR017_21385</name>
</gene>
<reference evidence="3" key="2">
    <citation type="journal article" date="2023" name="MicrobiologyOpen">
        <title>Genomics of the tumorigenes clade of the family Rhizobiaceae and description of Rhizobium rhododendri sp. nov.</title>
        <authorList>
            <person name="Kuzmanovic N."/>
            <person name="diCenzo G.C."/>
            <person name="Bunk B."/>
            <person name="Sproeer C."/>
            <person name="Fruehling A."/>
            <person name="Neumann-Schaal M."/>
            <person name="Overmann J."/>
            <person name="Smalla K."/>
        </authorList>
    </citation>
    <scope>NUCLEOTIDE SEQUENCE [LARGE SCALE GENOMIC DNA]</scope>
    <source>
        <strain evidence="3">1078</strain>
        <plasmid evidence="3">pRt1078</plasmid>
    </source>
</reference>
<protein>
    <submittedName>
        <fullName evidence="2">Uncharacterized protein</fullName>
    </submittedName>
</protein>
<feature type="transmembrane region" description="Helical" evidence="1">
    <location>
        <begin position="91"/>
        <end position="110"/>
    </location>
</feature>
<evidence type="ECO:0000313" key="3">
    <source>
        <dbReference type="Proteomes" id="UP000249499"/>
    </source>
</evidence>
<dbReference type="KEGG" id="rtu:PR017_21385"/>
<reference evidence="2 3" key="1">
    <citation type="journal article" date="2018" name="Sci. Rep.">
        <title>Rhizobium tumorigenes sp. nov., a novel plant tumorigenic bacterium isolated from cane gall tumors on thornless blackberry.</title>
        <authorList>
            <person name="Kuzmanovi N."/>
            <person name="Smalla K."/>
            <person name="Gronow S."/>
            <person name="PuBawska J."/>
        </authorList>
    </citation>
    <scope>NUCLEOTIDE SEQUENCE [LARGE SCALE GENOMIC DNA]</scope>
    <source>
        <strain evidence="2 3">1078</strain>
    </source>
</reference>
<keyword evidence="1" id="KW-0812">Transmembrane</keyword>
<geneLocation type="plasmid" evidence="2 3">
    <name>pRt1078</name>
</geneLocation>
<feature type="transmembrane region" description="Helical" evidence="1">
    <location>
        <begin position="43"/>
        <end position="61"/>
    </location>
</feature>
<dbReference type="Proteomes" id="UP000249499">
    <property type="component" value="Plasmid pRt1078"/>
</dbReference>
<name>A0AAF1K847_9HYPH</name>
<evidence type="ECO:0000256" key="1">
    <source>
        <dbReference type="SAM" id="Phobius"/>
    </source>
</evidence>
<proteinExistence type="predicted"/>
<dbReference type="AlphaFoldDB" id="A0AAF1K847"/>
<dbReference type="EMBL" id="CP117256">
    <property type="protein sequence ID" value="WFR97723.1"/>
    <property type="molecule type" value="Genomic_DNA"/>
</dbReference>
<evidence type="ECO:0000313" key="2">
    <source>
        <dbReference type="EMBL" id="WFR97723.1"/>
    </source>
</evidence>